<gene>
    <name evidence="2" type="ORF">DY048_04225</name>
</gene>
<evidence type="ECO:0000313" key="3">
    <source>
        <dbReference type="Proteomes" id="UP000767392"/>
    </source>
</evidence>
<accession>A0ABY2YUA6</accession>
<name>A0ABY2YUA6_9LACO</name>
<dbReference type="EMBL" id="QUAM01000003">
    <property type="protein sequence ID" value="TPR14158.1"/>
    <property type="molecule type" value="Genomic_DNA"/>
</dbReference>
<sequence length="141" mass="16560">MKTNWRLFGLELLFFVLPLLIVFISFNGEPNQNSSFIRLVIWLAYYLLFIFFTKLFSKNHPQIKRFYEGVNTNFSLKNKDSRMLPVYVKSIFLSCILAMVLVFILGLYLPNFNYIYGMLIPLLAVIVTSFFLQCTDVKNSK</sequence>
<keyword evidence="1" id="KW-1133">Transmembrane helix</keyword>
<proteinExistence type="predicted"/>
<dbReference type="RefSeq" id="WP_105987885.1">
    <property type="nucleotide sequence ID" value="NZ_POST01000003.1"/>
</dbReference>
<organism evidence="2 3">
    <name type="scientific">Apilactobacillus timberlakei</name>
    <dbReference type="NCBI Taxonomy" id="2008380"/>
    <lineage>
        <taxon>Bacteria</taxon>
        <taxon>Bacillati</taxon>
        <taxon>Bacillota</taxon>
        <taxon>Bacilli</taxon>
        <taxon>Lactobacillales</taxon>
        <taxon>Lactobacillaceae</taxon>
        <taxon>Apilactobacillus</taxon>
    </lineage>
</organism>
<feature type="transmembrane region" description="Helical" evidence="1">
    <location>
        <begin position="86"/>
        <end position="108"/>
    </location>
</feature>
<feature type="transmembrane region" description="Helical" evidence="1">
    <location>
        <begin position="36"/>
        <end position="56"/>
    </location>
</feature>
<evidence type="ECO:0000313" key="2">
    <source>
        <dbReference type="EMBL" id="TPR14158.1"/>
    </source>
</evidence>
<evidence type="ECO:0000256" key="1">
    <source>
        <dbReference type="SAM" id="Phobius"/>
    </source>
</evidence>
<comment type="caution">
    <text evidence="2">The sequence shown here is derived from an EMBL/GenBank/DDBJ whole genome shotgun (WGS) entry which is preliminary data.</text>
</comment>
<feature type="transmembrane region" description="Helical" evidence="1">
    <location>
        <begin position="7"/>
        <end position="24"/>
    </location>
</feature>
<keyword evidence="1" id="KW-0472">Membrane</keyword>
<evidence type="ECO:0008006" key="4">
    <source>
        <dbReference type="Google" id="ProtNLM"/>
    </source>
</evidence>
<feature type="transmembrane region" description="Helical" evidence="1">
    <location>
        <begin position="114"/>
        <end position="132"/>
    </location>
</feature>
<reference evidence="2 3" key="1">
    <citation type="submission" date="2018-08" db="EMBL/GenBank/DDBJ databases">
        <title>Comparative genomics of wild bee and flower associated Lactobacillus reveals potential adaptation to the bee host.</title>
        <authorList>
            <person name="Vuong H.Q."/>
            <person name="Mcfrederick Q.S."/>
        </authorList>
    </citation>
    <scope>NUCLEOTIDE SEQUENCE [LARGE SCALE GENOMIC DNA]</scope>
    <source>
        <strain evidence="2 3">HV_04</strain>
    </source>
</reference>
<keyword evidence="1" id="KW-0812">Transmembrane</keyword>
<protein>
    <recommendedName>
        <fullName evidence="4">Integral membrane protein</fullName>
    </recommendedName>
</protein>
<dbReference type="Proteomes" id="UP000767392">
    <property type="component" value="Unassembled WGS sequence"/>
</dbReference>
<keyword evidence="3" id="KW-1185">Reference proteome</keyword>